<dbReference type="Proteomes" id="UP000765509">
    <property type="component" value="Unassembled WGS sequence"/>
</dbReference>
<protein>
    <submittedName>
        <fullName evidence="1">Uncharacterized protein</fullName>
    </submittedName>
</protein>
<dbReference type="EMBL" id="AVOT02000393">
    <property type="protein sequence ID" value="MBW0462654.1"/>
    <property type="molecule type" value="Genomic_DNA"/>
</dbReference>
<name>A0A9Q3GCS5_9BASI</name>
<accession>A0A9Q3GCS5</accession>
<evidence type="ECO:0000313" key="1">
    <source>
        <dbReference type="EMBL" id="MBW0462654.1"/>
    </source>
</evidence>
<reference evidence="1" key="1">
    <citation type="submission" date="2021-03" db="EMBL/GenBank/DDBJ databases">
        <title>Draft genome sequence of rust myrtle Austropuccinia psidii MF-1, a brazilian biotype.</title>
        <authorList>
            <person name="Quecine M.C."/>
            <person name="Pachon D.M.R."/>
            <person name="Bonatelli M.L."/>
            <person name="Correr F.H."/>
            <person name="Franceschini L.M."/>
            <person name="Leite T.F."/>
            <person name="Margarido G.R.A."/>
            <person name="Almeida C.A."/>
            <person name="Ferrarezi J.A."/>
            <person name="Labate C.A."/>
        </authorList>
    </citation>
    <scope>NUCLEOTIDE SEQUENCE</scope>
    <source>
        <strain evidence="1">MF-1</strain>
    </source>
</reference>
<gene>
    <name evidence="1" type="ORF">O181_002369</name>
</gene>
<dbReference type="AlphaFoldDB" id="A0A9Q3GCS5"/>
<evidence type="ECO:0000313" key="2">
    <source>
        <dbReference type="Proteomes" id="UP000765509"/>
    </source>
</evidence>
<sequence length="95" mass="10499">MNLDLVNVKVCPQILSYIILGKLASNSNVTQIVDLCILNNQLTEHPNQSPVAPESQEVIDEFHHSGTAEEPSIQQLEVMDLPYSKTTAKKQPLTS</sequence>
<comment type="caution">
    <text evidence="1">The sequence shown here is derived from an EMBL/GenBank/DDBJ whole genome shotgun (WGS) entry which is preliminary data.</text>
</comment>
<organism evidence="1 2">
    <name type="scientific">Austropuccinia psidii MF-1</name>
    <dbReference type="NCBI Taxonomy" id="1389203"/>
    <lineage>
        <taxon>Eukaryota</taxon>
        <taxon>Fungi</taxon>
        <taxon>Dikarya</taxon>
        <taxon>Basidiomycota</taxon>
        <taxon>Pucciniomycotina</taxon>
        <taxon>Pucciniomycetes</taxon>
        <taxon>Pucciniales</taxon>
        <taxon>Sphaerophragmiaceae</taxon>
        <taxon>Austropuccinia</taxon>
    </lineage>
</organism>
<keyword evidence="2" id="KW-1185">Reference proteome</keyword>
<proteinExistence type="predicted"/>